<keyword evidence="2" id="KW-0560">Oxidoreductase</keyword>
<sequence>MRKITIVGAGQAGLQLGIGLLGKGHQVTIVSNRSAAEIAGGKVLSSQSMYDMALGCERELGLSFWDESCPPIQGIHVRAGNDQAGMLIDFRARMAASGQSVDQRIKMPKWMDEFERLGGRLVIADAGIAEVEGHAAASDLVIVATGKGELGKLFERDAARCQFDRPQRTIALTYVHGMKPREDFTALNISINPGIGEFVHFPALTHSGPCDIINLEAVCDGPMDRWGEVRTPAGHLEMTKTLVREFFPWEAERVADIRLTDDDGILVGRVAPTVRKAVGTLPSGRKVLGMGDVLVLNDPMTGQGSNNASKGANLYLEAIDAHGDAPFDAQWMDGLAERYWDYAQWSARFTNSMLVPPPPHVLKLLDACGRSEGLARRFADAFNDPKSLAGWYYDPADAERAIGACLAPA</sequence>
<dbReference type="Gene3D" id="3.30.9.40">
    <property type="match status" value="1"/>
</dbReference>
<gene>
    <name evidence="2" type="ORF">ACFPTN_14660</name>
</gene>
<organism evidence="2 3">
    <name type="scientific">Thauera sinica</name>
    <dbReference type="NCBI Taxonomy" id="2665146"/>
    <lineage>
        <taxon>Bacteria</taxon>
        <taxon>Pseudomonadati</taxon>
        <taxon>Pseudomonadota</taxon>
        <taxon>Betaproteobacteria</taxon>
        <taxon>Rhodocyclales</taxon>
        <taxon>Zoogloeaceae</taxon>
        <taxon>Thauera</taxon>
    </lineage>
</organism>
<evidence type="ECO:0000313" key="3">
    <source>
        <dbReference type="Proteomes" id="UP001595974"/>
    </source>
</evidence>
<dbReference type="Pfam" id="PF17885">
    <property type="entry name" value="Smoa_sbd"/>
    <property type="match status" value="1"/>
</dbReference>
<proteinExistence type="predicted"/>
<evidence type="ECO:0000313" key="2">
    <source>
        <dbReference type="EMBL" id="MFC5770619.1"/>
    </source>
</evidence>
<keyword evidence="2" id="KW-0503">Monooxygenase</keyword>
<protein>
    <submittedName>
        <fullName evidence="2">Styrene monooxygenase/indole monooxygenase family protein</fullName>
    </submittedName>
</protein>
<dbReference type="InterPro" id="IPR036188">
    <property type="entry name" value="FAD/NAD-bd_sf"/>
</dbReference>
<dbReference type="SUPFAM" id="SSF51905">
    <property type="entry name" value="FAD/NAD(P)-binding domain"/>
    <property type="match status" value="1"/>
</dbReference>
<reference evidence="3" key="1">
    <citation type="journal article" date="2019" name="Int. J. Syst. Evol. Microbiol.">
        <title>The Global Catalogue of Microorganisms (GCM) 10K type strain sequencing project: providing services to taxonomists for standard genome sequencing and annotation.</title>
        <authorList>
            <consortium name="The Broad Institute Genomics Platform"/>
            <consortium name="The Broad Institute Genome Sequencing Center for Infectious Disease"/>
            <person name="Wu L."/>
            <person name="Ma J."/>
        </authorList>
    </citation>
    <scope>NUCLEOTIDE SEQUENCE [LARGE SCALE GENOMIC DNA]</scope>
    <source>
        <strain evidence="3">SHR3</strain>
    </source>
</reference>
<dbReference type="Gene3D" id="3.50.50.60">
    <property type="entry name" value="FAD/NAD(P)-binding domain"/>
    <property type="match status" value="2"/>
</dbReference>
<keyword evidence="3" id="KW-1185">Reference proteome</keyword>
<feature type="domain" description="Styrene monooxygenase StyA putative substrate binding" evidence="1">
    <location>
        <begin position="146"/>
        <end position="253"/>
    </location>
</feature>
<name>A0ABW1ATX3_9RHOO</name>
<comment type="caution">
    <text evidence="2">The sequence shown here is derived from an EMBL/GenBank/DDBJ whole genome shotgun (WGS) entry which is preliminary data.</text>
</comment>
<dbReference type="InterPro" id="IPR041654">
    <property type="entry name" value="StyA_sbd"/>
</dbReference>
<dbReference type="RefSeq" id="WP_096451341.1">
    <property type="nucleotide sequence ID" value="NZ_JBHSOG010000052.1"/>
</dbReference>
<dbReference type="GO" id="GO:0004497">
    <property type="term" value="F:monooxygenase activity"/>
    <property type="evidence" value="ECO:0007669"/>
    <property type="project" value="UniProtKB-KW"/>
</dbReference>
<accession>A0ABW1ATX3</accession>
<dbReference type="EMBL" id="JBHSOG010000052">
    <property type="protein sequence ID" value="MFC5770619.1"/>
    <property type="molecule type" value="Genomic_DNA"/>
</dbReference>
<dbReference type="Proteomes" id="UP001595974">
    <property type="component" value="Unassembled WGS sequence"/>
</dbReference>
<evidence type="ECO:0000259" key="1">
    <source>
        <dbReference type="Pfam" id="PF17885"/>
    </source>
</evidence>